<dbReference type="EMBL" id="JAKLUA010000011">
    <property type="protein sequence ID" value="MCG2670877.1"/>
    <property type="molecule type" value="Genomic_DNA"/>
</dbReference>
<proteinExistence type="predicted"/>
<feature type="domain" description="WGR" evidence="1">
    <location>
        <begin position="2"/>
        <end position="33"/>
    </location>
</feature>
<dbReference type="CDD" id="cd07996">
    <property type="entry name" value="WGR_MMR_like"/>
    <property type="match status" value="1"/>
</dbReference>
<dbReference type="InterPro" id="IPR036930">
    <property type="entry name" value="WGR_dom_sf"/>
</dbReference>
<evidence type="ECO:0000313" key="2">
    <source>
        <dbReference type="EMBL" id="MCG2629363.1"/>
    </source>
</evidence>
<accession>A0A9X1RE23</accession>
<reference evidence="2" key="1">
    <citation type="submission" date="2022-01" db="EMBL/GenBank/DDBJ databases">
        <title>Genome sequnece data of strain Bradyrhizobium sp. nov.</title>
        <authorList>
            <person name="Zhang J."/>
        </authorList>
    </citation>
    <scope>NUCLEOTIDE SEQUENCE</scope>
    <source>
        <strain evidence="3">WYCCWR 12774</strain>
        <strain evidence="2">WYCCWR 13023</strain>
    </source>
</reference>
<evidence type="ECO:0000313" key="4">
    <source>
        <dbReference type="Proteomes" id="UP001139012"/>
    </source>
</evidence>
<protein>
    <submittedName>
        <fullName evidence="2">WGR domain-containing protein</fullName>
    </submittedName>
</protein>
<dbReference type="Pfam" id="PF05406">
    <property type="entry name" value="WGR"/>
    <property type="match status" value="1"/>
</dbReference>
<dbReference type="Proteomes" id="UP001139054">
    <property type="component" value="Unassembled WGS sequence"/>
</dbReference>
<keyword evidence="4" id="KW-1185">Reference proteome</keyword>
<evidence type="ECO:0000259" key="1">
    <source>
        <dbReference type="Pfam" id="PF05406"/>
    </source>
</evidence>
<evidence type="ECO:0000313" key="5">
    <source>
        <dbReference type="Proteomes" id="UP001139054"/>
    </source>
</evidence>
<dbReference type="InterPro" id="IPR049809">
    <property type="entry name" value="YehF/YfeS-like_WGR"/>
</dbReference>
<name>A0A9X1RE23_9BRAD</name>
<gene>
    <name evidence="3" type="ORF">L6637_28310</name>
    <name evidence="2" type="ORF">L6654_22255</name>
</gene>
<sequence>MLTIEPTLFGDTALVREWGRLGGHGQRRLDLFDGHVQRRLSPGSSARPVVVTYSGTFAWSRLRRAASGLIWRKSPIKVCQSNPKVFRIYSENCSIP</sequence>
<dbReference type="AlphaFoldDB" id="A0A9X1RE23"/>
<evidence type="ECO:0000313" key="3">
    <source>
        <dbReference type="EMBL" id="MCG2670877.1"/>
    </source>
</evidence>
<dbReference type="SUPFAM" id="SSF142921">
    <property type="entry name" value="WGR domain-like"/>
    <property type="match status" value="1"/>
</dbReference>
<organism evidence="2 5">
    <name type="scientific">Bradyrhizobium zhengyangense</name>
    <dbReference type="NCBI Taxonomy" id="2911009"/>
    <lineage>
        <taxon>Bacteria</taxon>
        <taxon>Pseudomonadati</taxon>
        <taxon>Pseudomonadota</taxon>
        <taxon>Alphaproteobacteria</taxon>
        <taxon>Hyphomicrobiales</taxon>
        <taxon>Nitrobacteraceae</taxon>
        <taxon>Bradyrhizobium</taxon>
    </lineage>
</organism>
<comment type="caution">
    <text evidence="2">The sequence shown here is derived from an EMBL/GenBank/DDBJ whole genome shotgun (WGS) entry which is preliminary data.</text>
</comment>
<dbReference type="InterPro" id="IPR008893">
    <property type="entry name" value="WGR_domain"/>
</dbReference>
<dbReference type="Proteomes" id="UP001139012">
    <property type="component" value="Unassembled WGS sequence"/>
</dbReference>
<dbReference type="EMBL" id="JAKLTY010000014">
    <property type="protein sequence ID" value="MCG2629363.1"/>
    <property type="molecule type" value="Genomic_DNA"/>
</dbReference>
<dbReference type="RefSeq" id="WP_232995584.1">
    <property type="nucleotide sequence ID" value="NZ_JAKLTY010000014.1"/>
</dbReference>